<keyword evidence="4" id="KW-0012">Acyltransferase</keyword>
<dbReference type="InterPro" id="IPR002656">
    <property type="entry name" value="Acyl_transf_3_dom"/>
</dbReference>
<dbReference type="Pfam" id="PF19040">
    <property type="entry name" value="SGNH"/>
    <property type="match status" value="1"/>
</dbReference>
<dbReference type="EMBL" id="CP009440">
    <property type="protein sequence ID" value="AJI52371.1"/>
    <property type="molecule type" value="Genomic_DNA"/>
</dbReference>
<keyword evidence="1" id="KW-0472">Membrane</keyword>
<protein>
    <submittedName>
        <fullName evidence="4">Acyltransferase family protein</fullName>
    </submittedName>
</protein>
<feature type="transmembrane region" description="Helical" evidence="1">
    <location>
        <begin position="322"/>
        <end position="344"/>
    </location>
</feature>
<feature type="domain" description="Acyltransferase 3" evidence="2">
    <location>
        <begin position="8"/>
        <end position="340"/>
    </location>
</feature>
<keyword evidence="4" id="KW-0808">Transferase</keyword>
<feature type="transmembrane region" description="Helical" evidence="1">
    <location>
        <begin position="293"/>
        <end position="316"/>
    </location>
</feature>
<feature type="transmembrane region" description="Helical" evidence="1">
    <location>
        <begin position="34"/>
        <end position="54"/>
    </location>
</feature>
<keyword evidence="1" id="KW-0812">Transmembrane</keyword>
<dbReference type="Proteomes" id="UP000031830">
    <property type="component" value="Chromosome"/>
</dbReference>
<dbReference type="GO" id="GO:0016747">
    <property type="term" value="F:acyltransferase activity, transferring groups other than amino-acyl groups"/>
    <property type="evidence" value="ECO:0007669"/>
    <property type="project" value="InterPro"/>
</dbReference>
<evidence type="ECO:0000313" key="5">
    <source>
        <dbReference type="Proteomes" id="UP000031830"/>
    </source>
</evidence>
<sequence length="660" mass="75444">MSNIKYRKDIDGLRAFAVLSVVLFHLNISWIKSGFLGVDIFFVISGYLITSIVLRDLQNNSFSIKNFYLRRIRRILPALTVVLIFSTFFAWLILLPQDLIDYAESLVSAIASFSNIYFFVKLDFGYFGQNSQIIPLLHTWSLGVEEQFYMIWPLILILLFKLRFSTKVKLLTTSIILLVISCLIFLSGEFNLYILSSDRWYYFPTHRAFELLFGCCLAIYLNNPATINNSKLTLNILSAIGALMMIAPIFFINVSFPSIWTVIACIGATIYIYSGANTNFIPIINRILSLKPFVAIGLISYSLYLWHWPIIAYVNYLSIDKTATICIMIFTASLFLATLTYLFVEKPFRHRYKFSFTKSFILLWIAPLILACCFYIASTNNKFGFNSSNLIDQNKLTYNYGFNKIDQNNCFLMIQSANFQSKQLPNTDICSIGSPKAKNTNFLLVGDSHARSEIPMITTWLDNINQKAYVVTQKSTPFLPTFKNVVEYVSVTDRNKAITNLIKSKKYKYVILAGEWSNALYSSSIDSIQESIKLVVDNGSIPVLILDTPALNTDVTNLCPLEKNKLPFIFGDNSCKLNIEFVKQQQLVFSNLVEKLKKEFPRLVIIDPKKAICNDKYCNIEIDNIPIYADSNHLNYMGSELLGKQYLSMYGNPLEFTIKH</sequence>
<accession>A0A0B6D0K9</accession>
<dbReference type="InterPro" id="IPR043968">
    <property type="entry name" value="SGNH"/>
</dbReference>
<keyword evidence="1" id="KW-1133">Transmembrane helix</keyword>
<gene>
    <name evidence="4" type="ORF">LA55_1568</name>
</gene>
<feature type="transmembrane region" description="Helical" evidence="1">
    <location>
        <begin position="258"/>
        <end position="281"/>
    </location>
</feature>
<evidence type="ECO:0000256" key="1">
    <source>
        <dbReference type="SAM" id="Phobius"/>
    </source>
</evidence>
<feature type="transmembrane region" description="Helical" evidence="1">
    <location>
        <begin position="12"/>
        <end position="28"/>
    </location>
</feature>
<feature type="transmembrane region" description="Helical" evidence="1">
    <location>
        <begin position="232"/>
        <end position="252"/>
    </location>
</feature>
<reference evidence="4 5" key="1">
    <citation type="journal article" date="2015" name="Genome Announc.">
        <title>Genome sequencing of 18 francisella strains to aid in assay development and testing.</title>
        <authorList>
            <person name="Johnson S.L."/>
            <person name="Daligault H.E."/>
            <person name="Davenport K.W."/>
            <person name="Coyne S.R."/>
            <person name="Frey K.G."/>
            <person name="Koroleva G.I."/>
            <person name="Broomall S.M."/>
            <person name="Bishop-Lilly K.A."/>
            <person name="Bruce D.C."/>
            <person name="Chertkov O."/>
            <person name="Freitas T."/>
            <person name="Jaissle J."/>
            <person name="Ladner J.T."/>
            <person name="Rosenzweig C.N."/>
            <person name="Gibbons H.S."/>
            <person name="Palacios G.F."/>
            <person name="Redden C.L."/>
            <person name="Xu Y."/>
            <person name="Minogue T.D."/>
            <person name="Chain P.S."/>
        </authorList>
    </citation>
    <scope>NUCLEOTIDE SEQUENCE [LARGE SCALE GENOMIC DNA]</scope>
    <source>
        <strain evidence="4 5">GA01-2794</strain>
    </source>
</reference>
<dbReference type="PANTHER" id="PTHR23028">
    <property type="entry name" value="ACETYLTRANSFERASE"/>
    <property type="match status" value="1"/>
</dbReference>
<dbReference type="PANTHER" id="PTHR23028:SF53">
    <property type="entry name" value="ACYL_TRANSF_3 DOMAIN-CONTAINING PROTEIN"/>
    <property type="match status" value="1"/>
</dbReference>
<name>A0A0B6D0K9_9GAMM</name>
<proteinExistence type="predicted"/>
<evidence type="ECO:0000259" key="3">
    <source>
        <dbReference type="Pfam" id="PF19040"/>
    </source>
</evidence>
<evidence type="ECO:0000259" key="2">
    <source>
        <dbReference type="Pfam" id="PF01757"/>
    </source>
</evidence>
<organism evidence="4 5">
    <name type="scientific">Francisella philomiragia</name>
    <dbReference type="NCBI Taxonomy" id="28110"/>
    <lineage>
        <taxon>Bacteria</taxon>
        <taxon>Pseudomonadati</taxon>
        <taxon>Pseudomonadota</taxon>
        <taxon>Gammaproteobacteria</taxon>
        <taxon>Thiotrichales</taxon>
        <taxon>Francisellaceae</taxon>
        <taxon>Francisella</taxon>
    </lineage>
</organism>
<dbReference type="AlphaFoldDB" id="A0A0B6D0K9"/>
<dbReference type="InterPro" id="IPR050879">
    <property type="entry name" value="Acyltransferase_3"/>
</dbReference>
<feature type="transmembrane region" description="Helical" evidence="1">
    <location>
        <begin position="171"/>
        <end position="194"/>
    </location>
</feature>
<dbReference type="KEGG" id="fpz:LA55_1568"/>
<dbReference type="OrthoDB" id="9767863at2"/>
<feature type="transmembrane region" description="Helical" evidence="1">
    <location>
        <begin position="147"/>
        <end position="164"/>
    </location>
</feature>
<dbReference type="RefSeq" id="WP_044526641.1">
    <property type="nucleotide sequence ID" value="NZ_CP009440.1"/>
</dbReference>
<feature type="transmembrane region" description="Helical" evidence="1">
    <location>
        <begin position="75"/>
        <end position="94"/>
    </location>
</feature>
<evidence type="ECO:0000313" key="4">
    <source>
        <dbReference type="EMBL" id="AJI52371.1"/>
    </source>
</evidence>
<dbReference type="GO" id="GO:0009103">
    <property type="term" value="P:lipopolysaccharide biosynthetic process"/>
    <property type="evidence" value="ECO:0007669"/>
    <property type="project" value="TreeGrafter"/>
</dbReference>
<dbReference type="Pfam" id="PF01757">
    <property type="entry name" value="Acyl_transf_3"/>
    <property type="match status" value="1"/>
</dbReference>
<dbReference type="GO" id="GO:0016020">
    <property type="term" value="C:membrane"/>
    <property type="evidence" value="ECO:0007669"/>
    <property type="project" value="TreeGrafter"/>
</dbReference>
<dbReference type="STRING" id="28110.KU46_3"/>
<feature type="domain" description="SGNH" evidence="3">
    <location>
        <begin position="426"/>
        <end position="646"/>
    </location>
</feature>
<feature type="transmembrane region" description="Helical" evidence="1">
    <location>
        <begin position="356"/>
        <end position="377"/>
    </location>
</feature>
<feature type="transmembrane region" description="Helical" evidence="1">
    <location>
        <begin position="200"/>
        <end position="220"/>
    </location>
</feature>